<dbReference type="SUPFAM" id="SSF53448">
    <property type="entry name" value="Nucleotide-diphospho-sugar transferases"/>
    <property type="match status" value="1"/>
</dbReference>
<evidence type="ECO:0000256" key="1">
    <source>
        <dbReference type="ARBA" id="ARBA00006739"/>
    </source>
</evidence>
<dbReference type="GO" id="GO:0004582">
    <property type="term" value="F:dolichyl-phosphate beta-D-mannosyltransferase activity"/>
    <property type="evidence" value="ECO:0007669"/>
    <property type="project" value="InterPro"/>
</dbReference>
<proteinExistence type="inferred from homology"/>
<keyword evidence="2" id="KW-0328">Glycosyltransferase</keyword>
<dbReference type="InterPro" id="IPR029063">
    <property type="entry name" value="SAM-dependent_MTases_sf"/>
</dbReference>
<keyword evidence="4" id="KW-1133">Transmembrane helix</keyword>
<dbReference type="GO" id="GO:0006488">
    <property type="term" value="P:dolichol-linked oligosaccharide biosynthetic process"/>
    <property type="evidence" value="ECO:0007669"/>
    <property type="project" value="TreeGrafter"/>
</dbReference>
<feature type="domain" description="Glycosyltransferase 2-like" evidence="5">
    <location>
        <begin position="8"/>
        <end position="174"/>
    </location>
</feature>
<dbReference type="Pfam" id="PF13489">
    <property type="entry name" value="Methyltransf_23"/>
    <property type="match status" value="1"/>
</dbReference>
<evidence type="ECO:0000256" key="3">
    <source>
        <dbReference type="ARBA" id="ARBA00022679"/>
    </source>
</evidence>
<dbReference type="CDD" id="cd06442">
    <property type="entry name" value="DPM1_like"/>
    <property type="match status" value="1"/>
</dbReference>
<dbReference type="SUPFAM" id="SSF53335">
    <property type="entry name" value="S-adenosyl-L-methionine-dependent methyltransferases"/>
    <property type="match status" value="1"/>
</dbReference>
<dbReference type="GO" id="GO:0006506">
    <property type="term" value="P:GPI anchor biosynthetic process"/>
    <property type="evidence" value="ECO:0007669"/>
    <property type="project" value="TreeGrafter"/>
</dbReference>
<name>A0A2D6YFT3_9DELT</name>
<keyword evidence="4" id="KW-0812">Transmembrane</keyword>
<accession>A0A2D6YFT3</accession>
<dbReference type="AlphaFoldDB" id="A0A2D6YFT3"/>
<dbReference type="InterPro" id="IPR001173">
    <property type="entry name" value="Glyco_trans_2-like"/>
</dbReference>
<feature type="transmembrane region" description="Helical" evidence="4">
    <location>
        <begin position="246"/>
        <end position="264"/>
    </location>
</feature>
<comment type="similarity">
    <text evidence="1">Belongs to the glycosyltransferase 2 family.</text>
</comment>
<dbReference type="CDD" id="cd02440">
    <property type="entry name" value="AdoMet_MTases"/>
    <property type="match status" value="1"/>
</dbReference>
<reference evidence="7" key="1">
    <citation type="submission" date="2017-09" db="EMBL/GenBank/DDBJ databases">
        <title>The Reconstruction of 2,631 Draft Metagenome-Assembled Genomes from the Global Oceans.</title>
        <authorList>
            <person name="Tully B.J."/>
            <person name="Graham E.D."/>
            <person name="Heidelberg J.F."/>
        </authorList>
    </citation>
    <scope>NUCLEOTIDE SEQUENCE [LARGE SCALE GENOMIC DNA]</scope>
</reference>
<dbReference type="InterPro" id="IPR029044">
    <property type="entry name" value="Nucleotide-diphossugar_trans"/>
</dbReference>
<evidence type="ECO:0000313" key="7">
    <source>
        <dbReference type="Proteomes" id="UP000226525"/>
    </source>
</evidence>
<gene>
    <name evidence="6" type="ORF">CMN54_01035</name>
</gene>
<sequence length="636" mass="73100">MNYSPLLSIIIPTYKEAGNIKNLIEEILKFCEQDSLEILVVDDNSQDGIDEQIRILYDRGINVTLLQRLENRGLATAVKFGMDRANGKYLLCMDADLSHSPAVIPKMIGVLEEQRDVEVVVGSRYVDKGGFSGQWNQYRQWNSRISTMLANLVIYDLGVQDPMSGYFCIRQEVYRRAAYIKPIGYKILLELLVKCACSRVSEVPITFRERAKGESKLNLREQMNYLNHLSRLIDFSHPQWSAALKYLIVNVLGISLMLLMWLSLPNSQGIILPVALSYLGIIATNIFFFGRYVHYNADQIEVGFPWISFSLITVGEYIFVLGFAFFVLNSVNLTGLIGLGALGALFRFMLRKLVGHDSRGPEIVNNYLNSFNYSSDEVSCLGCGNKHFSYPYIKKFRWLLQCKSCSFMFVHPQPTKEELDEIYSENYFDEWGSKEAENALRKIKMKTYEKQLLEIGKIQEFHTILDIGCGLGYSLDTAVEQGYEITGVEFNEVVVNEIRQRHEKICTDLDEILAKNQKYDVITLMEVLEHLPDLPKLFTQLHQLMSENSLVMLTTIDADSSRAKFLGDGWYHIHHDHLWYFTPRICTELFERNGFQVVCIKPADKFFTIRYIAGIISEKTKNRLIKFIFVIALKII</sequence>
<dbReference type="Gene3D" id="3.90.550.10">
    <property type="entry name" value="Spore Coat Polysaccharide Biosynthesis Protein SpsA, Chain A"/>
    <property type="match status" value="1"/>
</dbReference>
<feature type="transmembrane region" description="Helical" evidence="4">
    <location>
        <begin position="270"/>
        <end position="290"/>
    </location>
</feature>
<dbReference type="Pfam" id="PF00535">
    <property type="entry name" value="Glycos_transf_2"/>
    <property type="match status" value="1"/>
</dbReference>
<dbReference type="PANTHER" id="PTHR43398:SF1">
    <property type="entry name" value="DOLICHOL-PHOSPHATE MANNOSYLTRANSFERASE SUBUNIT 1"/>
    <property type="match status" value="1"/>
</dbReference>
<dbReference type="PANTHER" id="PTHR43398">
    <property type="entry name" value="DOLICHOL-PHOSPHATE MANNOSYLTRANSFERASE SUBUNIT 1"/>
    <property type="match status" value="1"/>
</dbReference>
<dbReference type="InterPro" id="IPR039528">
    <property type="entry name" value="DPM1-like"/>
</dbReference>
<evidence type="ECO:0000313" key="6">
    <source>
        <dbReference type="EMBL" id="MAH62036.1"/>
    </source>
</evidence>
<dbReference type="Gene3D" id="3.40.50.150">
    <property type="entry name" value="Vaccinia Virus protein VP39"/>
    <property type="match status" value="1"/>
</dbReference>
<dbReference type="Proteomes" id="UP000226525">
    <property type="component" value="Unassembled WGS sequence"/>
</dbReference>
<dbReference type="EMBL" id="NZEX01000011">
    <property type="protein sequence ID" value="MAH62036.1"/>
    <property type="molecule type" value="Genomic_DNA"/>
</dbReference>
<dbReference type="GO" id="GO:0035269">
    <property type="term" value="P:protein O-linked glycosylation via mannose"/>
    <property type="evidence" value="ECO:0007669"/>
    <property type="project" value="TreeGrafter"/>
</dbReference>
<feature type="transmembrane region" description="Helical" evidence="4">
    <location>
        <begin position="302"/>
        <end position="327"/>
    </location>
</feature>
<feature type="transmembrane region" description="Helical" evidence="4">
    <location>
        <begin position="333"/>
        <end position="350"/>
    </location>
</feature>
<evidence type="ECO:0000256" key="2">
    <source>
        <dbReference type="ARBA" id="ARBA00022676"/>
    </source>
</evidence>
<keyword evidence="3" id="KW-0808">Transferase</keyword>
<comment type="caution">
    <text evidence="6">The sequence shown here is derived from an EMBL/GenBank/DDBJ whole genome shotgun (WGS) entry which is preliminary data.</text>
</comment>
<dbReference type="GO" id="GO:0016020">
    <property type="term" value="C:membrane"/>
    <property type="evidence" value="ECO:0007669"/>
    <property type="project" value="GOC"/>
</dbReference>
<protein>
    <recommendedName>
        <fullName evidence="5">Glycosyltransferase 2-like domain-containing protein</fullName>
    </recommendedName>
</protein>
<evidence type="ECO:0000256" key="4">
    <source>
        <dbReference type="SAM" id="Phobius"/>
    </source>
</evidence>
<keyword evidence="4" id="KW-0472">Membrane</keyword>
<evidence type="ECO:0000259" key="5">
    <source>
        <dbReference type="Pfam" id="PF00535"/>
    </source>
</evidence>
<feature type="non-terminal residue" evidence="6">
    <location>
        <position position="636"/>
    </location>
</feature>
<organism evidence="6 7">
    <name type="scientific">SAR324 cluster bacterium</name>
    <dbReference type="NCBI Taxonomy" id="2024889"/>
    <lineage>
        <taxon>Bacteria</taxon>
        <taxon>Deltaproteobacteria</taxon>
        <taxon>SAR324 cluster</taxon>
    </lineage>
</organism>